<keyword evidence="3" id="KW-0575">Peroxidase</keyword>
<dbReference type="GO" id="GO:0008379">
    <property type="term" value="F:thioredoxin peroxidase activity"/>
    <property type="evidence" value="ECO:0007669"/>
    <property type="project" value="TreeGrafter"/>
</dbReference>
<evidence type="ECO:0000256" key="11">
    <source>
        <dbReference type="ARBA" id="ARBA00049091"/>
    </source>
</evidence>
<dbReference type="InterPro" id="IPR013766">
    <property type="entry name" value="Thioredoxin_domain"/>
</dbReference>
<evidence type="ECO:0000256" key="10">
    <source>
        <dbReference type="ARBA" id="ARBA00042639"/>
    </source>
</evidence>
<dbReference type="Gene3D" id="3.40.30.10">
    <property type="entry name" value="Glutaredoxin"/>
    <property type="match status" value="1"/>
</dbReference>
<keyword evidence="15" id="KW-1185">Reference proteome</keyword>
<dbReference type="PROSITE" id="PS51352">
    <property type="entry name" value="THIOREDOXIN_2"/>
    <property type="match status" value="1"/>
</dbReference>
<protein>
    <recommendedName>
        <fullName evidence="2">thioredoxin-dependent peroxiredoxin</fullName>
        <ecNumber evidence="2">1.11.1.24</ecNumber>
    </recommendedName>
    <alternativeName>
        <fullName evidence="8">Thioredoxin peroxidase</fullName>
    </alternativeName>
    <alternativeName>
        <fullName evidence="10">Thioredoxin-dependent peroxiredoxin Bcp</fullName>
    </alternativeName>
</protein>
<evidence type="ECO:0000256" key="1">
    <source>
        <dbReference type="ARBA" id="ARBA00003330"/>
    </source>
</evidence>
<keyword evidence="12" id="KW-1133">Transmembrane helix</keyword>
<dbReference type="SUPFAM" id="SSF52833">
    <property type="entry name" value="Thioredoxin-like"/>
    <property type="match status" value="1"/>
</dbReference>
<feature type="domain" description="Thioredoxin" evidence="13">
    <location>
        <begin position="114"/>
        <end position="275"/>
    </location>
</feature>
<dbReference type="InterPro" id="IPR036249">
    <property type="entry name" value="Thioredoxin-like_sf"/>
</dbReference>
<evidence type="ECO:0000256" key="7">
    <source>
        <dbReference type="ARBA" id="ARBA00023284"/>
    </source>
</evidence>
<evidence type="ECO:0000256" key="2">
    <source>
        <dbReference type="ARBA" id="ARBA00013017"/>
    </source>
</evidence>
<dbReference type="PANTHER" id="PTHR42801:SF7">
    <property type="entry name" value="SLL1159 PROTEIN"/>
    <property type="match status" value="1"/>
</dbReference>
<name>A0A839AMP2_9FLAO</name>
<proteinExistence type="inferred from homology"/>
<gene>
    <name evidence="14" type="ORF">H3Z83_07580</name>
</gene>
<keyword evidence="6" id="KW-1015">Disulfide bond</keyword>
<reference evidence="14 15" key="1">
    <citation type="submission" date="2020-07" db="EMBL/GenBank/DDBJ databases">
        <title>Bacterium isolated from marine sediment.</title>
        <authorList>
            <person name="Shang D."/>
            <person name="Du Z.-J."/>
        </authorList>
    </citation>
    <scope>NUCLEOTIDE SEQUENCE [LARGE SCALE GENOMIC DNA]</scope>
    <source>
        <strain evidence="14 15">S7007</strain>
    </source>
</reference>
<keyword evidence="12" id="KW-0812">Transmembrane</keyword>
<dbReference type="InterPro" id="IPR050924">
    <property type="entry name" value="Peroxiredoxin_BCP/PrxQ"/>
</dbReference>
<comment type="caution">
    <text evidence="14">The sequence shown here is derived from an EMBL/GenBank/DDBJ whole genome shotgun (WGS) entry which is preliminary data.</text>
</comment>
<dbReference type="RefSeq" id="WP_182124878.1">
    <property type="nucleotide sequence ID" value="NZ_JACGLS010000003.1"/>
</dbReference>
<dbReference type="Pfam" id="PF00578">
    <property type="entry name" value="AhpC-TSA"/>
    <property type="match status" value="1"/>
</dbReference>
<dbReference type="PANTHER" id="PTHR42801">
    <property type="entry name" value="THIOREDOXIN-DEPENDENT PEROXIDE REDUCTASE"/>
    <property type="match status" value="1"/>
</dbReference>
<dbReference type="Proteomes" id="UP000563906">
    <property type="component" value="Unassembled WGS sequence"/>
</dbReference>
<evidence type="ECO:0000256" key="5">
    <source>
        <dbReference type="ARBA" id="ARBA00023002"/>
    </source>
</evidence>
<evidence type="ECO:0000256" key="9">
    <source>
        <dbReference type="ARBA" id="ARBA00038489"/>
    </source>
</evidence>
<evidence type="ECO:0000256" key="12">
    <source>
        <dbReference type="SAM" id="Phobius"/>
    </source>
</evidence>
<feature type="transmembrane region" description="Helical" evidence="12">
    <location>
        <begin position="7"/>
        <end position="26"/>
    </location>
</feature>
<dbReference type="AlphaFoldDB" id="A0A839AMP2"/>
<dbReference type="GO" id="GO:0005737">
    <property type="term" value="C:cytoplasm"/>
    <property type="evidence" value="ECO:0007669"/>
    <property type="project" value="TreeGrafter"/>
</dbReference>
<feature type="transmembrane region" description="Helical" evidence="12">
    <location>
        <begin position="32"/>
        <end position="51"/>
    </location>
</feature>
<dbReference type="GO" id="GO:0034599">
    <property type="term" value="P:cellular response to oxidative stress"/>
    <property type="evidence" value="ECO:0007669"/>
    <property type="project" value="TreeGrafter"/>
</dbReference>
<comment type="catalytic activity">
    <reaction evidence="11">
        <text>a hydroperoxide + [thioredoxin]-dithiol = an alcohol + [thioredoxin]-disulfide + H2O</text>
        <dbReference type="Rhea" id="RHEA:62620"/>
        <dbReference type="Rhea" id="RHEA-COMP:10698"/>
        <dbReference type="Rhea" id="RHEA-COMP:10700"/>
        <dbReference type="ChEBI" id="CHEBI:15377"/>
        <dbReference type="ChEBI" id="CHEBI:29950"/>
        <dbReference type="ChEBI" id="CHEBI:30879"/>
        <dbReference type="ChEBI" id="CHEBI:35924"/>
        <dbReference type="ChEBI" id="CHEBI:50058"/>
        <dbReference type="EC" id="1.11.1.24"/>
    </reaction>
</comment>
<dbReference type="InterPro" id="IPR000866">
    <property type="entry name" value="AhpC/TSA"/>
</dbReference>
<dbReference type="EMBL" id="JACGLS010000003">
    <property type="protein sequence ID" value="MBA6156372.1"/>
    <property type="molecule type" value="Genomic_DNA"/>
</dbReference>
<organism evidence="14 15">
    <name type="scientific">Tenacibaculum pelagium</name>
    <dbReference type="NCBI Taxonomy" id="2759527"/>
    <lineage>
        <taxon>Bacteria</taxon>
        <taxon>Pseudomonadati</taxon>
        <taxon>Bacteroidota</taxon>
        <taxon>Flavobacteriia</taxon>
        <taxon>Flavobacteriales</taxon>
        <taxon>Flavobacteriaceae</taxon>
        <taxon>Tenacibaculum</taxon>
    </lineage>
</organism>
<keyword evidence="4" id="KW-0049">Antioxidant</keyword>
<evidence type="ECO:0000313" key="15">
    <source>
        <dbReference type="Proteomes" id="UP000563906"/>
    </source>
</evidence>
<sequence>MKNFTKSLFISGFPVVALIIFVKTVIDANFNISNIGILISSITVVVFFSMLFIKPVARTTKTLTFYSTLIVIGLALNLFNFEQRSLLISVGLALGWLAYLTWYSSFNSRNTAVLDFGKTLPNFTLENGEKEKISLNDLSGDFKIFIFYRGNWCPLCMAQIKEVVNEYKELDKRNADMVLVSSQPHKFTKSLAKKHKVPFHFLVDSENKVAKKLGILHENGLPAGFQILGYESDVVLPTVIITDKNNKIIFADLTDNYRVRPEPETFMKIIDNYKG</sequence>
<accession>A0A839AMP2</accession>
<evidence type="ECO:0000313" key="14">
    <source>
        <dbReference type="EMBL" id="MBA6156372.1"/>
    </source>
</evidence>
<evidence type="ECO:0000256" key="8">
    <source>
        <dbReference type="ARBA" id="ARBA00032824"/>
    </source>
</evidence>
<keyword evidence="12" id="KW-0472">Membrane</keyword>
<keyword evidence="5" id="KW-0560">Oxidoreductase</keyword>
<comment type="similarity">
    <text evidence="9">Belongs to the peroxiredoxin family. BCP/PrxQ subfamily.</text>
</comment>
<keyword evidence="7" id="KW-0676">Redox-active center</keyword>
<evidence type="ECO:0000256" key="3">
    <source>
        <dbReference type="ARBA" id="ARBA00022559"/>
    </source>
</evidence>
<dbReference type="GO" id="GO:0045454">
    <property type="term" value="P:cell redox homeostasis"/>
    <property type="evidence" value="ECO:0007669"/>
    <property type="project" value="TreeGrafter"/>
</dbReference>
<feature type="transmembrane region" description="Helical" evidence="12">
    <location>
        <begin position="85"/>
        <end position="102"/>
    </location>
</feature>
<evidence type="ECO:0000259" key="13">
    <source>
        <dbReference type="PROSITE" id="PS51352"/>
    </source>
</evidence>
<evidence type="ECO:0000256" key="6">
    <source>
        <dbReference type="ARBA" id="ARBA00023157"/>
    </source>
</evidence>
<dbReference type="EC" id="1.11.1.24" evidence="2"/>
<comment type="function">
    <text evidence="1">Thiol-specific peroxidase that catalyzes the reduction of hydrogen peroxide and organic hydroperoxides to water and alcohols, respectively. Plays a role in cell protection against oxidative stress by detoxifying peroxides and as sensor of hydrogen peroxide-mediated signaling events.</text>
</comment>
<evidence type="ECO:0000256" key="4">
    <source>
        <dbReference type="ARBA" id="ARBA00022862"/>
    </source>
</evidence>
<feature type="transmembrane region" description="Helical" evidence="12">
    <location>
        <begin position="63"/>
        <end position="79"/>
    </location>
</feature>